<dbReference type="InterPro" id="IPR000792">
    <property type="entry name" value="Tscrpt_reg_LuxR_C"/>
</dbReference>
<dbReference type="PROSITE" id="PS50110">
    <property type="entry name" value="RESPONSE_REGULATORY"/>
    <property type="match status" value="1"/>
</dbReference>
<keyword evidence="2" id="KW-0805">Transcription regulation</keyword>
<dbReference type="EMBL" id="BMFV01000002">
    <property type="protein sequence ID" value="GGH75674.1"/>
    <property type="molecule type" value="Genomic_DNA"/>
</dbReference>
<reference evidence="8" key="2">
    <citation type="submission" date="2020-09" db="EMBL/GenBank/DDBJ databases">
        <authorList>
            <person name="Sun Q."/>
            <person name="Zhou Y."/>
        </authorList>
    </citation>
    <scope>NUCLEOTIDE SEQUENCE</scope>
    <source>
        <strain evidence="8">CGMCC 1.12777</strain>
    </source>
</reference>
<dbReference type="Gene3D" id="3.40.50.2300">
    <property type="match status" value="1"/>
</dbReference>
<keyword evidence="9" id="KW-1185">Reference proteome</keyword>
<evidence type="ECO:0000256" key="4">
    <source>
        <dbReference type="ARBA" id="ARBA00023163"/>
    </source>
</evidence>
<sequence>MNETIRIIVVDDHAIVRSGVKLLLKKEAAIEVIGEAGDGDEAITKTMALQPDVVIMDLTMPGGKDGLEATLEIKKMRPEVKVLILTMHDEPEYLFRVLKIGASGYILKNALDTELISAVRAVAKDQVYLYPTAAKQLVTGLIQTSDETDGFESLEQLSAREREILVLIAKGFSNKEIADQLFISVKTVETHKRHIMEKLGLTKRHEIVNFALKRGLLDSYE</sequence>
<evidence type="ECO:0000259" key="6">
    <source>
        <dbReference type="PROSITE" id="PS50043"/>
    </source>
</evidence>
<keyword evidence="3 8" id="KW-0238">DNA-binding</keyword>
<comment type="caution">
    <text evidence="8">The sequence shown here is derived from an EMBL/GenBank/DDBJ whole genome shotgun (WGS) entry which is preliminary data.</text>
</comment>
<evidence type="ECO:0000256" key="2">
    <source>
        <dbReference type="ARBA" id="ARBA00023015"/>
    </source>
</evidence>
<evidence type="ECO:0000313" key="8">
    <source>
        <dbReference type="EMBL" id="GGH75674.1"/>
    </source>
</evidence>
<feature type="domain" description="HTH luxR-type" evidence="6">
    <location>
        <begin position="150"/>
        <end position="215"/>
    </location>
</feature>
<dbReference type="GO" id="GO:0000160">
    <property type="term" value="P:phosphorelay signal transduction system"/>
    <property type="evidence" value="ECO:0007669"/>
    <property type="project" value="InterPro"/>
</dbReference>
<dbReference type="PROSITE" id="PS00622">
    <property type="entry name" value="HTH_LUXR_1"/>
    <property type="match status" value="1"/>
</dbReference>
<dbReference type="InterPro" id="IPR001789">
    <property type="entry name" value="Sig_transdc_resp-reg_receiver"/>
</dbReference>
<dbReference type="InterPro" id="IPR058245">
    <property type="entry name" value="NreC/VraR/RcsB-like_REC"/>
</dbReference>
<dbReference type="AlphaFoldDB" id="A0A8J2ZSX3"/>
<dbReference type="PANTHER" id="PTHR43214">
    <property type="entry name" value="TWO-COMPONENT RESPONSE REGULATOR"/>
    <property type="match status" value="1"/>
</dbReference>
<reference evidence="8" key="1">
    <citation type="journal article" date="2014" name="Int. J. Syst. Evol. Microbiol.">
        <title>Complete genome sequence of Corynebacterium casei LMG S-19264T (=DSM 44701T), isolated from a smear-ripened cheese.</title>
        <authorList>
            <consortium name="US DOE Joint Genome Institute (JGI-PGF)"/>
            <person name="Walter F."/>
            <person name="Albersmeier A."/>
            <person name="Kalinowski J."/>
            <person name="Ruckert C."/>
        </authorList>
    </citation>
    <scope>NUCLEOTIDE SEQUENCE</scope>
    <source>
        <strain evidence="8">CGMCC 1.12777</strain>
    </source>
</reference>
<dbReference type="InterPro" id="IPR016032">
    <property type="entry name" value="Sig_transdc_resp-reg_C-effctor"/>
</dbReference>
<evidence type="ECO:0000256" key="1">
    <source>
        <dbReference type="ARBA" id="ARBA00022553"/>
    </source>
</evidence>
<feature type="domain" description="Response regulatory" evidence="7">
    <location>
        <begin position="6"/>
        <end position="123"/>
    </location>
</feature>
<proteinExistence type="predicted"/>
<dbReference type="SUPFAM" id="SSF52172">
    <property type="entry name" value="CheY-like"/>
    <property type="match status" value="1"/>
</dbReference>
<dbReference type="Proteomes" id="UP000656813">
    <property type="component" value="Unassembled WGS sequence"/>
</dbReference>
<dbReference type="SMART" id="SM00448">
    <property type="entry name" value="REC"/>
    <property type="match status" value="1"/>
</dbReference>
<evidence type="ECO:0000259" key="7">
    <source>
        <dbReference type="PROSITE" id="PS50110"/>
    </source>
</evidence>
<organism evidence="8 9">
    <name type="scientific">Pullulanibacillus pueri</name>
    <dbReference type="NCBI Taxonomy" id="1437324"/>
    <lineage>
        <taxon>Bacteria</taxon>
        <taxon>Bacillati</taxon>
        <taxon>Bacillota</taxon>
        <taxon>Bacilli</taxon>
        <taxon>Bacillales</taxon>
        <taxon>Sporolactobacillaceae</taxon>
        <taxon>Pullulanibacillus</taxon>
    </lineage>
</organism>
<protein>
    <submittedName>
        <fullName evidence="8">DNA-binding response regulator</fullName>
    </submittedName>
</protein>
<dbReference type="GO" id="GO:0006355">
    <property type="term" value="P:regulation of DNA-templated transcription"/>
    <property type="evidence" value="ECO:0007669"/>
    <property type="project" value="InterPro"/>
</dbReference>
<evidence type="ECO:0000256" key="3">
    <source>
        <dbReference type="ARBA" id="ARBA00023125"/>
    </source>
</evidence>
<dbReference type="PROSITE" id="PS50043">
    <property type="entry name" value="HTH_LUXR_2"/>
    <property type="match status" value="1"/>
</dbReference>
<keyword evidence="4" id="KW-0804">Transcription</keyword>
<evidence type="ECO:0000256" key="5">
    <source>
        <dbReference type="PROSITE-ProRule" id="PRU00169"/>
    </source>
</evidence>
<dbReference type="InterPro" id="IPR011006">
    <property type="entry name" value="CheY-like_superfamily"/>
</dbReference>
<dbReference type="SMART" id="SM00421">
    <property type="entry name" value="HTH_LUXR"/>
    <property type="match status" value="1"/>
</dbReference>
<dbReference type="Pfam" id="PF00196">
    <property type="entry name" value="GerE"/>
    <property type="match status" value="1"/>
</dbReference>
<dbReference type="CDD" id="cd17535">
    <property type="entry name" value="REC_NarL-like"/>
    <property type="match status" value="1"/>
</dbReference>
<name>A0A8J2ZSX3_9BACL</name>
<keyword evidence="1 5" id="KW-0597">Phosphoprotein</keyword>
<evidence type="ECO:0000313" key="9">
    <source>
        <dbReference type="Proteomes" id="UP000656813"/>
    </source>
</evidence>
<accession>A0A8J2ZSX3</accession>
<dbReference type="RefSeq" id="WP_188495755.1">
    <property type="nucleotide sequence ID" value="NZ_BMFV01000002.1"/>
</dbReference>
<dbReference type="InterPro" id="IPR039420">
    <property type="entry name" value="WalR-like"/>
</dbReference>
<feature type="modified residue" description="4-aspartylphosphate" evidence="5">
    <location>
        <position position="57"/>
    </location>
</feature>
<dbReference type="SUPFAM" id="SSF46894">
    <property type="entry name" value="C-terminal effector domain of the bipartite response regulators"/>
    <property type="match status" value="1"/>
</dbReference>
<gene>
    <name evidence="8" type="ORF">GCM10007096_05140</name>
</gene>
<dbReference type="PANTHER" id="PTHR43214:SF37">
    <property type="entry name" value="TRANSCRIPTIONAL REGULATORY PROTEIN YDFI"/>
    <property type="match status" value="1"/>
</dbReference>
<dbReference type="PRINTS" id="PR00038">
    <property type="entry name" value="HTHLUXR"/>
</dbReference>
<dbReference type="Pfam" id="PF00072">
    <property type="entry name" value="Response_reg"/>
    <property type="match status" value="1"/>
</dbReference>
<dbReference type="CDD" id="cd06170">
    <property type="entry name" value="LuxR_C_like"/>
    <property type="match status" value="1"/>
</dbReference>
<dbReference type="GO" id="GO:0003677">
    <property type="term" value="F:DNA binding"/>
    <property type="evidence" value="ECO:0007669"/>
    <property type="project" value="UniProtKB-KW"/>
</dbReference>